<feature type="binding site" evidence="9">
    <location>
        <position position="42"/>
    </location>
    <ligand>
        <name>Zn(2+)</name>
        <dbReference type="ChEBI" id="CHEBI:29105"/>
    </ligand>
</feature>
<gene>
    <name evidence="10" type="ORF">CBP51_03915</name>
</gene>
<dbReference type="SMART" id="SM00947">
    <property type="entry name" value="Pro_CA"/>
    <property type="match status" value="1"/>
</dbReference>
<dbReference type="Pfam" id="PF00484">
    <property type="entry name" value="Pro_CA"/>
    <property type="match status" value="1"/>
</dbReference>
<sequence>MSDLESLFASNIKWAEDIKRKEPDFFSNLAKQQAPEYLWIGCSDSRVPANQIVDLAPGELFVHRNVANVVIHTDLNCMTVLNYAVEFLKVKHVMVTGHYGCGGVKAALENRKLGLIDYWLRNIRDVYYNNKDIMDQISDPDERINRLCELNVVQQVENIARSNIVQNAWSRGQELTIHGWIYDIHDGILHKLMPPIDSVEQIPEQYRLY</sequence>
<dbReference type="InterPro" id="IPR015892">
    <property type="entry name" value="Carbonic_anhydrase_CS"/>
</dbReference>
<dbReference type="PANTHER" id="PTHR11002:SF76">
    <property type="entry name" value="CARBONIC ANHYDRASE"/>
    <property type="match status" value="1"/>
</dbReference>
<accession>A0A266Q996</accession>
<evidence type="ECO:0000256" key="6">
    <source>
        <dbReference type="ARBA" id="ARBA00039351"/>
    </source>
</evidence>
<evidence type="ECO:0000313" key="11">
    <source>
        <dbReference type="Proteomes" id="UP000216101"/>
    </source>
</evidence>
<dbReference type="GO" id="GO:0004089">
    <property type="term" value="F:carbonate dehydratase activity"/>
    <property type="evidence" value="ECO:0007669"/>
    <property type="project" value="UniProtKB-EC"/>
</dbReference>
<evidence type="ECO:0000256" key="2">
    <source>
        <dbReference type="ARBA" id="ARBA00012925"/>
    </source>
</evidence>
<name>A0A266Q996_9GAMM</name>
<evidence type="ECO:0000256" key="1">
    <source>
        <dbReference type="ARBA" id="ARBA00006217"/>
    </source>
</evidence>
<evidence type="ECO:0000256" key="8">
    <source>
        <dbReference type="ARBA" id="ARBA00082533"/>
    </source>
</evidence>
<evidence type="ECO:0000256" key="7">
    <source>
        <dbReference type="ARBA" id="ARBA00048348"/>
    </source>
</evidence>
<keyword evidence="4 9" id="KW-0862">Zinc</keyword>
<dbReference type="NCBIfam" id="NF007756">
    <property type="entry name" value="PRK10437.1"/>
    <property type="match status" value="1"/>
</dbReference>
<evidence type="ECO:0000256" key="4">
    <source>
        <dbReference type="ARBA" id="ARBA00022833"/>
    </source>
</evidence>
<dbReference type="PROSITE" id="PS00704">
    <property type="entry name" value="PROK_CO2_ANHYDRASE_1"/>
    <property type="match status" value="1"/>
</dbReference>
<dbReference type="FunFam" id="3.40.1050.10:FF:000001">
    <property type="entry name" value="Carbonic anhydrase"/>
    <property type="match status" value="1"/>
</dbReference>
<dbReference type="CDD" id="cd00883">
    <property type="entry name" value="beta_CA_cladeA"/>
    <property type="match status" value="1"/>
</dbReference>
<keyword evidence="3 9" id="KW-0479">Metal-binding</keyword>
<dbReference type="Gene3D" id="3.40.1050.10">
    <property type="entry name" value="Carbonic anhydrase"/>
    <property type="match status" value="1"/>
</dbReference>
<evidence type="ECO:0000256" key="3">
    <source>
        <dbReference type="ARBA" id="ARBA00022723"/>
    </source>
</evidence>
<dbReference type="EMBL" id="NHNI01000001">
    <property type="protein sequence ID" value="OZY86186.1"/>
    <property type="molecule type" value="Genomic_DNA"/>
</dbReference>
<dbReference type="InterPro" id="IPR001765">
    <property type="entry name" value="Carbonic_anhydrase"/>
</dbReference>
<evidence type="ECO:0000256" key="5">
    <source>
        <dbReference type="ARBA" id="ARBA00023239"/>
    </source>
</evidence>
<comment type="cofactor">
    <cofactor evidence="9">
        <name>Zn(2+)</name>
        <dbReference type="ChEBI" id="CHEBI:29105"/>
    </cofactor>
    <text evidence="9">Binds 1 zinc ion per subunit.</text>
</comment>
<feature type="binding site" evidence="9">
    <location>
        <position position="98"/>
    </location>
    <ligand>
        <name>Zn(2+)</name>
        <dbReference type="ChEBI" id="CHEBI:29105"/>
    </ligand>
</feature>
<comment type="similarity">
    <text evidence="1">Belongs to the beta-class carbonic anhydrase family.</text>
</comment>
<dbReference type="InterPro" id="IPR036874">
    <property type="entry name" value="Carbonic_anhydrase_sf"/>
</dbReference>
<feature type="binding site" evidence="9">
    <location>
        <position position="101"/>
    </location>
    <ligand>
        <name>Zn(2+)</name>
        <dbReference type="ChEBI" id="CHEBI:29105"/>
    </ligand>
</feature>
<dbReference type="EC" id="4.2.1.1" evidence="2"/>
<dbReference type="AlphaFoldDB" id="A0A266Q996"/>
<dbReference type="PANTHER" id="PTHR11002">
    <property type="entry name" value="CARBONIC ANHYDRASE"/>
    <property type="match status" value="1"/>
</dbReference>
<protein>
    <recommendedName>
        <fullName evidence="6">Carbonic anhydrase 2</fullName>
        <ecNumber evidence="2">4.2.1.1</ecNumber>
    </recommendedName>
    <alternativeName>
        <fullName evidence="8">Carbonate dehydratase 2</fullName>
    </alternativeName>
</protein>
<reference evidence="11" key="1">
    <citation type="submission" date="2017-05" db="EMBL/GenBank/DDBJ databases">
        <authorList>
            <person name="Barney B.M."/>
        </authorList>
    </citation>
    <scope>NUCLEOTIDE SEQUENCE [LARGE SCALE GENOMIC DNA]</scope>
    <source>
        <strain evidence="11">PSBB022</strain>
    </source>
</reference>
<keyword evidence="5" id="KW-0456">Lyase</keyword>
<evidence type="ECO:0000313" key="10">
    <source>
        <dbReference type="EMBL" id="OZY86186.1"/>
    </source>
</evidence>
<feature type="binding site" evidence="9">
    <location>
        <position position="44"/>
    </location>
    <ligand>
        <name>Zn(2+)</name>
        <dbReference type="ChEBI" id="CHEBI:29105"/>
    </ligand>
</feature>
<comment type="catalytic activity">
    <reaction evidence="7">
        <text>hydrogencarbonate + H(+) = CO2 + H2O</text>
        <dbReference type="Rhea" id="RHEA:10748"/>
        <dbReference type="ChEBI" id="CHEBI:15377"/>
        <dbReference type="ChEBI" id="CHEBI:15378"/>
        <dbReference type="ChEBI" id="CHEBI:16526"/>
        <dbReference type="ChEBI" id="CHEBI:17544"/>
        <dbReference type="EC" id="4.2.1.1"/>
    </reaction>
</comment>
<dbReference type="GO" id="GO:0015976">
    <property type="term" value="P:carbon utilization"/>
    <property type="evidence" value="ECO:0007669"/>
    <property type="project" value="InterPro"/>
</dbReference>
<evidence type="ECO:0000256" key="9">
    <source>
        <dbReference type="PIRSR" id="PIRSR601765-1"/>
    </source>
</evidence>
<proteinExistence type="inferred from homology"/>
<organism evidence="10 11">
    <name type="scientific">Cellvibrio mixtus</name>
    <dbReference type="NCBI Taxonomy" id="39650"/>
    <lineage>
        <taxon>Bacteria</taxon>
        <taxon>Pseudomonadati</taxon>
        <taxon>Pseudomonadota</taxon>
        <taxon>Gammaproteobacteria</taxon>
        <taxon>Cellvibrionales</taxon>
        <taxon>Cellvibrionaceae</taxon>
        <taxon>Cellvibrio</taxon>
    </lineage>
</organism>
<dbReference type="Proteomes" id="UP000216101">
    <property type="component" value="Unassembled WGS sequence"/>
</dbReference>
<dbReference type="STRING" id="1209072.GCA_000766945_02707"/>
<keyword evidence="11" id="KW-1185">Reference proteome</keyword>
<dbReference type="GO" id="GO:0008270">
    <property type="term" value="F:zinc ion binding"/>
    <property type="evidence" value="ECO:0007669"/>
    <property type="project" value="InterPro"/>
</dbReference>
<dbReference type="RefSeq" id="WP_078043526.1">
    <property type="nucleotide sequence ID" value="NZ_NHNI01000001.1"/>
</dbReference>
<comment type="caution">
    <text evidence="10">The sequence shown here is derived from an EMBL/GenBank/DDBJ whole genome shotgun (WGS) entry which is preliminary data.</text>
</comment>
<dbReference type="SUPFAM" id="SSF53056">
    <property type="entry name" value="beta-carbonic anhydrase, cab"/>
    <property type="match status" value="1"/>
</dbReference>